<keyword evidence="3" id="KW-1185">Reference proteome</keyword>
<dbReference type="InterPro" id="IPR037523">
    <property type="entry name" value="VOC_core"/>
</dbReference>
<dbReference type="PANTHER" id="PTHR36503:SF3">
    <property type="entry name" value="BLR0126 PROTEIN"/>
    <property type="match status" value="1"/>
</dbReference>
<dbReference type="InterPro" id="IPR029068">
    <property type="entry name" value="Glyas_Bleomycin-R_OHBP_Dase"/>
</dbReference>
<dbReference type="InterPro" id="IPR004360">
    <property type="entry name" value="Glyas_Fos-R_dOase_dom"/>
</dbReference>
<evidence type="ECO:0000313" key="2">
    <source>
        <dbReference type="EMBL" id="RZT66867.1"/>
    </source>
</evidence>
<feature type="domain" description="VOC" evidence="1">
    <location>
        <begin position="16"/>
        <end position="140"/>
    </location>
</feature>
<dbReference type="RefSeq" id="WP_198677458.1">
    <property type="nucleotide sequence ID" value="NZ_QYAG01000001.1"/>
</dbReference>
<evidence type="ECO:0000259" key="1">
    <source>
        <dbReference type="PROSITE" id="PS51819"/>
    </source>
</evidence>
<dbReference type="EMBL" id="SHKI01000003">
    <property type="protein sequence ID" value="RZT66867.1"/>
    <property type="molecule type" value="Genomic_DNA"/>
</dbReference>
<reference evidence="2 3" key="1">
    <citation type="journal article" date="2015" name="Stand. Genomic Sci.">
        <title>Genomic Encyclopedia of Bacterial and Archaeal Type Strains, Phase III: the genomes of soil and plant-associated and newly described type strains.</title>
        <authorList>
            <person name="Whitman W.B."/>
            <person name="Woyke T."/>
            <person name="Klenk H.P."/>
            <person name="Zhou Y."/>
            <person name="Lilburn T.G."/>
            <person name="Beck B.J."/>
            <person name="De Vos P."/>
            <person name="Vandamme P."/>
            <person name="Eisen J.A."/>
            <person name="Garrity G."/>
            <person name="Hugenholtz P."/>
            <person name="Kyrpides N.C."/>
        </authorList>
    </citation>
    <scope>NUCLEOTIDE SEQUENCE [LARGE SCALE GENOMIC DNA]</scope>
    <source>
        <strain evidence="2 3">RF6</strain>
    </source>
</reference>
<dbReference type="SUPFAM" id="SSF54593">
    <property type="entry name" value="Glyoxalase/Bleomycin resistance protein/Dihydroxybiphenyl dioxygenase"/>
    <property type="match status" value="1"/>
</dbReference>
<dbReference type="PANTHER" id="PTHR36503">
    <property type="entry name" value="BLR2520 PROTEIN"/>
    <property type="match status" value="1"/>
</dbReference>
<name>A0A4Q7U220_9MICO</name>
<evidence type="ECO:0000313" key="3">
    <source>
        <dbReference type="Proteomes" id="UP000291832"/>
    </source>
</evidence>
<comment type="caution">
    <text evidence="2">The sequence shown here is derived from an EMBL/GenBank/DDBJ whole genome shotgun (WGS) entry which is preliminary data.</text>
</comment>
<accession>A0A4Q7U220</accession>
<dbReference type="Pfam" id="PF00903">
    <property type="entry name" value="Glyoxalase"/>
    <property type="match status" value="1"/>
</dbReference>
<proteinExistence type="predicted"/>
<dbReference type="Proteomes" id="UP000291832">
    <property type="component" value="Unassembled WGS sequence"/>
</dbReference>
<dbReference type="PROSITE" id="PS51819">
    <property type="entry name" value="VOC"/>
    <property type="match status" value="1"/>
</dbReference>
<dbReference type="AlphaFoldDB" id="A0A4Q7U220"/>
<sequence>MTPQPSSGAVARRQPTITDICLVTPDVDRSVDFYTQQLGFTLRSRMPGFADFEGPGVILAVWENAQLERATGIPGHDAAAPARTVMLACELESPEAIDRVYEEYRERGVEFVSEPRDYPWNARCVYFDGPNGEFWEFFAWYEGGEPGIVGSTHEGVENV</sequence>
<dbReference type="Gene3D" id="3.10.180.10">
    <property type="entry name" value="2,3-Dihydroxybiphenyl 1,2-Dioxygenase, domain 1"/>
    <property type="match status" value="1"/>
</dbReference>
<protein>
    <recommendedName>
        <fullName evidence="1">VOC domain-containing protein</fullName>
    </recommendedName>
</protein>
<gene>
    <name evidence="2" type="ORF">EV139_0994</name>
</gene>
<organism evidence="2 3">
    <name type="scientific">Leucobacter luti</name>
    <dbReference type="NCBI Taxonomy" id="340320"/>
    <lineage>
        <taxon>Bacteria</taxon>
        <taxon>Bacillati</taxon>
        <taxon>Actinomycetota</taxon>
        <taxon>Actinomycetes</taxon>
        <taxon>Micrococcales</taxon>
        <taxon>Microbacteriaceae</taxon>
        <taxon>Leucobacter</taxon>
    </lineage>
</organism>